<evidence type="ECO:0000313" key="6">
    <source>
        <dbReference type="EMBL" id="KAH9290060.1"/>
    </source>
</evidence>
<dbReference type="Proteomes" id="UP000824469">
    <property type="component" value="Unassembled WGS sequence"/>
</dbReference>
<feature type="domain" description="Fructose-1-6-bisphosphatase class I N-terminal" evidence="5">
    <location>
        <begin position="1"/>
        <end position="38"/>
    </location>
</feature>
<dbReference type="PANTHER" id="PTHR11556:SF41">
    <property type="entry name" value="FRUCTOSE-1,6-BISPHOSPHATASE, CYTOSOLIC"/>
    <property type="match status" value="1"/>
</dbReference>
<dbReference type="GO" id="GO:0006094">
    <property type="term" value="P:gluconeogenesis"/>
    <property type="evidence" value="ECO:0007669"/>
    <property type="project" value="TreeGrafter"/>
</dbReference>
<dbReference type="GO" id="GO:0006002">
    <property type="term" value="P:fructose 6-phosphate metabolic process"/>
    <property type="evidence" value="ECO:0007669"/>
    <property type="project" value="TreeGrafter"/>
</dbReference>
<dbReference type="GO" id="GO:0042132">
    <property type="term" value="F:fructose 1,6-bisphosphate 1-phosphatase activity"/>
    <property type="evidence" value="ECO:0007669"/>
    <property type="project" value="UniProtKB-EC"/>
</dbReference>
<dbReference type="EMBL" id="JAHRHJ020003813">
    <property type="protein sequence ID" value="KAH9290060.1"/>
    <property type="molecule type" value="Genomic_DNA"/>
</dbReference>
<dbReference type="EC" id="3.1.3.11" evidence="2"/>
<organism evidence="6 7">
    <name type="scientific">Taxus chinensis</name>
    <name type="common">Chinese yew</name>
    <name type="synonym">Taxus wallichiana var. chinensis</name>
    <dbReference type="NCBI Taxonomy" id="29808"/>
    <lineage>
        <taxon>Eukaryota</taxon>
        <taxon>Viridiplantae</taxon>
        <taxon>Streptophyta</taxon>
        <taxon>Embryophyta</taxon>
        <taxon>Tracheophyta</taxon>
        <taxon>Spermatophyta</taxon>
        <taxon>Pinopsida</taxon>
        <taxon>Pinidae</taxon>
        <taxon>Conifers II</taxon>
        <taxon>Cupressales</taxon>
        <taxon>Taxaceae</taxon>
        <taxon>Taxus</taxon>
    </lineage>
</organism>
<evidence type="ECO:0000256" key="1">
    <source>
        <dbReference type="ARBA" id="ARBA00001273"/>
    </source>
</evidence>
<evidence type="ECO:0000256" key="3">
    <source>
        <dbReference type="ARBA" id="ARBA00032973"/>
    </source>
</evidence>
<evidence type="ECO:0000256" key="4">
    <source>
        <dbReference type="RuleBase" id="RU000508"/>
    </source>
</evidence>
<keyword evidence="4" id="KW-0119">Carbohydrate metabolism</keyword>
<dbReference type="GO" id="GO:0006000">
    <property type="term" value="P:fructose metabolic process"/>
    <property type="evidence" value="ECO:0007669"/>
    <property type="project" value="TreeGrafter"/>
</dbReference>
<dbReference type="GO" id="GO:0005986">
    <property type="term" value="P:sucrose biosynthetic process"/>
    <property type="evidence" value="ECO:0007669"/>
    <property type="project" value="TreeGrafter"/>
</dbReference>
<accession>A0AA38BVR5</accession>
<reference evidence="6 7" key="1">
    <citation type="journal article" date="2021" name="Nat. Plants">
        <title>The Taxus genome provides insights into paclitaxel biosynthesis.</title>
        <authorList>
            <person name="Xiong X."/>
            <person name="Gou J."/>
            <person name="Liao Q."/>
            <person name="Li Y."/>
            <person name="Zhou Q."/>
            <person name="Bi G."/>
            <person name="Li C."/>
            <person name="Du R."/>
            <person name="Wang X."/>
            <person name="Sun T."/>
            <person name="Guo L."/>
            <person name="Liang H."/>
            <person name="Lu P."/>
            <person name="Wu Y."/>
            <person name="Zhang Z."/>
            <person name="Ro D.K."/>
            <person name="Shang Y."/>
            <person name="Huang S."/>
            <person name="Yan J."/>
        </authorList>
    </citation>
    <scope>NUCLEOTIDE SEQUENCE [LARGE SCALE GENOMIC DNA]</scope>
    <source>
        <strain evidence="6">Ta-2019</strain>
    </source>
</reference>
<feature type="non-terminal residue" evidence="6">
    <location>
        <position position="131"/>
    </location>
</feature>
<sequence>EDEEATFLDPSLWGKSCVVFDPLDGSSNIECGVSIGTVEIKNRDSKAIKGRNIRETMLAESLYQIFGVYSIKDGDEPNLVDFLQPGKHMVALSYYMYRSSCTLFLSTGSGVNGFTFDPSLGEFILNHPDIK</sequence>
<gene>
    <name evidence="6" type="ORF">KI387_034177</name>
</gene>
<keyword evidence="7" id="KW-1185">Reference proteome</keyword>
<dbReference type="InterPro" id="IPR033391">
    <property type="entry name" value="FBPase_N"/>
</dbReference>
<proteinExistence type="inferred from homology"/>
<dbReference type="GO" id="GO:0030388">
    <property type="term" value="P:fructose 1,6-bisphosphate metabolic process"/>
    <property type="evidence" value="ECO:0007669"/>
    <property type="project" value="TreeGrafter"/>
</dbReference>
<evidence type="ECO:0000313" key="7">
    <source>
        <dbReference type="Proteomes" id="UP000824469"/>
    </source>
</evidence>
<dbReference type="PRINTS" id="PR00115">
    <property type="entry name" value="F16BPHPHTASE"/>
</dbReference>
<comment type="similarity">
    <text evidence="4">Belongs to the FBPase class 1 family.</text>
</comment>
<comment type="caution">
    <text evidence="6">The sequence shown here is derived from an EMBL/GenBank/DDBJ whole genome shotgun (WGS) entry which is preliminary data.</text>
</comment>
<dbReference type="SUPFAM" id="SSF56655">
    <property type="entry name" value="Carbohydrate phosphatase"/>
    <property type="match status" value="1"/>
</dbReference>
<comment type="catalytic activity">
    <reaction evidence="1">
        <text>beta-D-fructose 1,6-bisphosphate + H2O = beta-D-fructose 6-phosphate + phosphate</text>
        <dbReference type="Rhea" id="RHEA:11064"/>
        <dbReference type="ChEBI" id="CHEBI:15377"/>
        <dbReference type="ChEBI" id="CHEBI:32966"/>
        <dbReference type="ChEBI" id="CHEBI:43474"/>
        <dbReference type="ChEBI" id="CHEBI:57634"/>
        <dbReference type="EC" id="3.1.3.11"/>
    </reaction>
</comment>
<keyword evidence="4" id="KW-0378">Hydrolase</keyword>
<dbReference type="GO" id="GO:0005829">
    <property type="term" value="C:cytosol"/>
    <property type="evidence" value="ECO:0007669"/>
    <property type="project" value="TreeGrafter"/>
</dbReference>
<dbReference type="Gene3D" id="3.30.540.10">
    <property type="entry name" value="Fructose-1,6-Bisphosphatase, subunit A, domain 1"/>
    <property type="match status" value="1"/>
</dbReference>
<protein>
    <recommendedName>
        <fullName evidence="2">fructose-bisphosphatase</fullName>
        <ecNumber evidence="2">3.1.3.11</ecNumber>
    </recommendedName>
    <alternativeName>
        <fullName evidence="3">D-fructose-1,6-bisphosphate 1-phosphohydrolase</fullName>
    </alternativeName>
</protein>
<dbReference type="InterPro" id="IPR028343">
    <property type="entry name" value="FBPtase"/>
</dbReference>
<dbReference type="Pfam" id="PF00316">
    <property type="entry name" value="FBPase"/>
    <property type="match status" value="2"/>
</dbReference>
<dbReference type="PANTHER" id="PTHR11556">
    <property type="entry name" value="FRUCTOSE-1,6-BISPHOSPHATASE-RELATED"/>
    <property type="match status" value="1"/>
</dbReference>
<dbReference type="AlphaFoldDB" id="A0AA38BVR5"/>
<evidence type="ECO:0000256" key="2">
    <source>
        <dbReference type="ARBA" id="ARBA00013093"/>
    </source>
</evidence>
<evidence type="ECO:0000259" key="5">
    <source>
        <dbReference type="Pfam" id="PF00316"/>
    </source>
</evidence>
<feature type="non-terminal residue" evidence="6">
    <location>
        <position position="1"/>
    </location>
</feature>
<dbReference type="InterPro" id="IPR000146">
    <property type="entry name" value="FBPase_class-1"/>
</dbReference>
<feature type="domain" description="Fructose-1-6-bisphosphatase class I N-terminal" evidence="5">
    <location>
        <begin position="64"/>
        <end position="127"/>
    </location>
</feature>
<name>A0AA38BVR5_TAXCH</name>